<evidence type="ECO:0000313" key="2">
    <source>
        <dbReference type="Proteomes" id="UP001054945"/>
    </source>
</evidence>
<name>A0AAV4MPZ8_CAEEX</name>
<dbReference type="EMBL" id="BPLR01002505">
    <property type="protein sequence ID" value="GIX74443.1"/>
    <property type="molecule type" value="Genomic_DNA"/>
</dbReference>
<sequence length="91" mass="10367">MAFRQRYTASLGGEPPALWDYSPRRPEWNLRSGSFFLTGLHRWVGQRKGCSLKLVSGPLLTNSGTWQRPSLIALAISNLSRYIDERSNCLR</sequence>
<proteinExistence type="predicted"/>
<comment type="caution">
    <text evidence="1">The sequence shown here is derived from an EMBL/GenBank/DDBJ whole genome shotgun (WGS) entry which is preliminary data.</text>
</comment>
<accession>A0AAV4MPZ8</accession>
<gene>
    <name evidence="1" type="ORF">CEXT_155711</name>
</gene>
<reference evidence="1 2" key="1">
    <citation type="submission" date="2021-06" db="EMBL/GenBank/DDBJ databases">
        <title>Caerostris extrusa draft genome.</title>
        <authorList>
            <person name="Kono N."/>
            <person name="Arakawa K."/>
        </authorList>
    </citation>
    <scope>NUCLEOTIDE SEQUENCE [LARGE SCALE GENOMIC DNA]</scope>
</reference>
<dbReference type="AlphaFoldDB" id="A0AAV4MPZ8"/>
<organism evidence="1 2">
    <name type="scientific">Caerostris extrusa</name>
    <name type="common">Bark spider</name>
    <name type="synonym">Caerostris bankana</name>
    <dbReference type="NCBI Taxonomy" id="172846"/>
    <lineage>
        <taxon>Eukaryota</taxon>
        <taxon>Metazoa</taxon>
        <taxon>Ecdysozoa</taxon>
        <taxon>Arthropoda</taxon>
        <taxon>Chelicerata</taxon>
        <taxon>Arachnida</taxon>
        <taxon>Araneae</taxon>
        <taxon>Araneomorphae</taxon>
        <taxon>Entelegynae</taxon>
        <taxon>Araneoidea</taxon>
        <taxon>Araneidae</taxon>
        <taxon>Caerostris</taxon>
    </lineage>
</organism>
<evidence type="ECO:0000313" key="1">
    <source>
        <dbReference type="EMBL" id="GIX74443.1"/>
    </source>
</evidence>
<dbReference type="Proteomes" id="UP001054945">
    <property type="component" value="Unassembled WGS sequence"/>
</dbReference>
<protein>
    <submittedName>
        <fullName evidence="1">Uncharacterized protein</fullName>
    </submittedName>
</protein>
<keyword evidence="2" id="KW-1185">Reference proteome</keyword>